<proteinExistence type="predicted"/>
<sequence>MLPAVRLLFAVGCRSRSVWTMSTMRMIHRIVPRTSMQWSVEHRPMA</sequence>
<gene>
    <name evidence="1" type="ORF">CAP_4512</name>
</gene>
<protein>
    <submittedName>
        <fullName evidence="1">Uncharacterized protein</fullName>
    </submittedName>
</protein>
<evidence type="ECO:0000313" key="2">
    <source>
        <dbReference type="Proteomes" id="UP000019678"/>
    </source>
</evidence>
<dbReference type="Proteomes" id="UP000019678">
    <property type="component" value="Unassembled WGS sequence"/>
</dbReference>
<reference evidence="1 2" key="1">
    <citation type="submission" date="2013-05" db="EMBL/GenBank/DDBJ databases">
        <title>Genome assembly of Chondromyces apiculatus DSM 436.</title>
        <authorList>
            <person name="Sharma G."/>
            <person name="Khatri I."/>
            <person name="Kaur C."/>
            <person name="Mayilraj S."/>
            <person name="Subramanian S."/>
        </authorList>
    </citation>
    <scope>NUCLEOTIDE SEQUENCE [LARGE SCALE GENOMIC DNA]</scope>
    <source>
        <strain evidence="1 2">DSM 436</strain>
    </source>
</reference>
<organism evidence="1 2">
    <name type="scientific">Chondromyces apiculatus DSM 436</name>
    <dbReference type="NCBI Taxonomy" id="1192034"/>
    <lineage>
        <taxon>Bacteria</taxon>
        <taxon>Pseudomonadati</taxon>
        <taxon>Myxococcota</taxon>
        <taxon>Polyangia</taxon>
        <taxon>Polyangiales</taxon>
        <taxon>Polyangiaceae</taxon>
        <taxon>Chondromyces</taxon>
    </lineage>
</organism>
<accession>A0A017T522</accession>
<dbReference type="AlphaFoldDB" id="A0A017T522"/>
<comment type="caution">
    <text evidence="1">The sequence shown here is derived from an EMBL/GenBank/DDBJ whole genome shotgun (WGS) entry which is preliminary data.</text>
</comment>
<name>A0A017T522_9BACT</name>
<dbReference type="STRING" id="1192034.CAP_4512"/>
<evidence type="ECO:0000313" key="1">
    <source>
        <dbReference type="EMBL" id="EYF04373.1"/>
    </source>
</evidence>
<dbReference type="EMBL" id="ASRX01000034">
    <property type="protein sequence ID" value="EYF04373.1"/>
    <property type="molecule type" value="Genomic_DNA"/>
</dbReference>
<keyword evidence="2" id="KW-1185">Reference proteome</keyword>